<dbReference type="AlphaFoldDB" id="A0A3M6Q3U1"/>
<dbReference type="Proteomes" id="UP000267521">
    <property type="component" value="Unassembled WGS sequence"/>
</dbReference>
<dbReference type="EMBL" id="RDQM01000008">
    <property type="protein sequence ID" value="RMW97869.1"/>
    <property type="molecule type" value="Genomic_DNA"/>
</dbReference>
<dbReference type="FunFam" id="2.60.260.20:FF:000008">
    <property type="entry name" value="Curved DNA-binding protein"/>
    <property type="match status" value="1"/>
</dbReference>
<reference evidence="6 7" key="1">
    <citation type="submission" date="2018-10" db="EMBL/GenBank/DDBJ databases">
        <title>Comamonadaceae CDC group NO-1 genome sequencing and assembly.</title>
        <authorList>
            <person name="Bernier A.-M."/>
            <person name="Bernard K."/>
        </authorList>
    </citation>
    <scope>NUCLEOTIDE SEQUENCE [LARGE SCALE GENOMIC DNA]</scope>
    <source>
        <strain evidence="6 7">NML970147</strain>
    </source>
</reference>
<dbReference type="Pfam" id="PF01556">
    <property type="entry name" value="DnaJ_C"/>
    <property type="match status" value="1"/>
</dbReference>
<protein>
    <submittedName>
        <fullName evidence="6">J domain-containing protein</fullName>
    </submittedName>
</protein>
<dbReference type="RefSeq" id="WP_122238406.1">
    <property type="nucleotide sequence ID" value="NZ_RDQM01000008.1"/>
</dbReference>
<dbReference type="InterPro" id="IPR002939">
    <property type="entry name" value="DnaJ_C"/>
</dbReference>
<evidence type="ECO:0000259" key="5">
    <source>
        <dbReference type="PROSITE" id="PS50076"/>
    </source>
</evidence>
<comment type="caution">
    <text evidence="6">The sequence shown here is derived from an EMBL/GenBank/DDBJ whole genome shotgun (WGS) entry which is preliminary data.</text>
</comment>
<keyword evidence="1" id="KW-0963">Cytoplasm</keyword>
<feature type="region of interest" description="Disordered" evidence="4">
    <location>
        <begin position="135"/>
        <end position="154"/>
    </location>
</feature>
<dbReference type="CDD" id="cd06257">
    <property type="entry name" value="DnaJ"/>
    <property type="match status" value="1"/>
</dbReference>
<evidence type="ECO:0000313" key="7">
    <source>
        <dbReference type="Proteomes" id="UP000267521"/>
    </source>
</evidence>
<dbReference type="PRINTS" id="PR00625">
    <property type="entry name" value="JDOMAIN"/>
</dbReference>
<keyword evidence="3" id="KW-0143">Chaperone</keyword>
<dbReference type="PROSITE" id="PS50076">
    <property type="entry name" value="DNAJ_2"/>
    <property type="match status" value="1"/>
</dbReference>
<proteinExistence type="predicted"/>
<dbReference type="PANTHER" id="PTHR43096">
    <property type="entry name" value="DNAJ HOMOLOG 1, MITOCHONDRIAL-RELATED"/>
    <property type="match status" value="1"/>
</dbReference>
<dbReference type="GO" id="GO:0005737">
    <property type="term" value="C:cytoplasm"/>
    <property type="evidence" value="ECO:0007669"/>
    <property type="project" value="TreeGrafter"/>
</dbReference>
<dbReference type="SMART" id="SM00271">
    <property type="entry name" value="DnaJ"/>
    <property type="match status" value="1"/>
</dbReference>
<dbReference type="GO" id="GO:0051082">
    <property type="term" value="F:unfolded protein binding"/>
    <property type="evidence" value="ECO:0007669"/>
    <property type="project" value="InterPro"/>
</dbReference>
<dbReference type="Pfam" id="PF00226">
    <property type="entry name" value="DnaJ"/>
    <property type="match status" value="1"/>
</dbReference>
<evidence type="ECO:0000256" key="4">
    <source>
        <dbReference type="SAM" id="MobiDB-lite"/>
    </source>
</evidence>
<dbReference type="SUPFAM" id="SSF46565">
    <property type="entry name" value="Chaperone J-domain"/>
    <property type="match status" value="1"/>
</dbReference>
<organism evidence="6 7">
    <name type="scientific">Allofranklinella schreckenbergeri</name>
    <dbReference type="NCBI Taxonomy" id="1076744"/>
    <lineage>
        <taxon>Bacteria</taxon>
        <taxon>Pseudomonadati</taxon>
        <taxon>Pseudomonadota</taxon>
        <taxon>Betaproteobacteria</taxon>
        <taxon>Burkholderiales</taxon>
        <taxon>Comamonadaceae</taxon>
        <taxon>Allofranklinella</taxon>
    </lineage>
</organism>
<dbReference type="PANTHER" id="PTHR43096:SF52">
    <property type="entry name" value="DNAJ HOMOLOG 1, MITOCHONDRIAL-RELATED"/>
    <property type="match status" value="1"/>
</dbReference>
<dbReference type="InterPro" id="IPR001623">
    <property type="entry name" value="DnaJ_domain"/>
</dbReference>
<gene>
    <name evidence="6" type="ORF">EBQ26_07570</name>
</gene>
<dbReference type="GO" id="GO:0003677">
    <property type="term" value="F:DNA binding"/>
    <property type="evidence" value="ECO:0007669"/>
    <property type="project" value="UniProtKB-KW"/>
</dbReference>
<accession>A0A3M6Q3U1</accession>
<evidence type="ECO:0000256" key="1">
    <source>
        <dbReference type="ARBA" id="ARBA00022490"/>
    </source>
</evidence>
<sequence length="338" mass="36495">MQFKDYYDILGVAKNASQEDIRKAYRKLARQYHPDVSKAPDAAARMAEINEANTVLGDPEKRAAYDTVGAQAWAAGARSGDDVRPPPGWNSGWHQSSSASAEDFARHFGQSGFAGGDGGEYSDFFEHLFGQARARAQSQARASDTAPHRGQDQHARIELELLDAYRGAERQFTLRDARFDAQGHIVHDERTLHVKIPAGVKEGQMIRLAGQGSPGLNGGPAGDVLLQVHLRPDPRWRVEGRDVTQKLRVTPWEAALGGEVQVHTPEGKTVHVGVPAGSGSGRKLRLKGRGIPASSASGQAGDLYLELDIAVPGAVTEAQKAAWQALAQSYPGFDPRRA</sequence>
<dbReference type="Gene3D" id="2.60.260.20">
    <property type="entry name" value="Urease metallochaperone UreE, N-terminal domain"/>
    <property type="match status" value="2"/>
</dbReference>
<dbReference type="FunFam" id="2.60.260.20:FF:000013">
    <property type="entry name" value="DnaJ subfamily B member 11"/>
    <property type="match status" value="1"/>
</dbReference>
<keyword evidence="2" id="KW-0238">DNA-binding</keyword>
<dbReference type="InterPro" id="IPR036869">
    <property type="entry name" value="J_dom_sf"/>
</dbReference>
<dbReference type="SUPFAM" id="SSF49493">
    <property type="entry name" value="HSP40/DnaJ peptide-binding domain"/>
    <property type="match status" value="2"/>
</dbReference>
<feature type="domain" description="J" evidence="5">
    <location>
        <begin position="5"/>
        <end position="69"/>
    </location>
</feature>
<name>A0A3M6Q3U1_9BURK</name>
<evidence type="ECO:0000256" key="2">
    <source>
        <dbReference type="ARBA" id="ARBA00023125"/>
    </source>
</evidence>
<dbReference type="CDD" id="cd10747">
    <property type="entry name" value="DnaJ_C"/>
    <property type="match status" value="1"/>
</dbReference>
<dbReference type="InterPro" id="IPR008971">
    <property type="entry name" value="HSP40/DnaJ_pept-bd"/>
</dbReference>
<dbReference type="GO" id="GO:0042026">
    <property type="term" value="P:protein refolding"/>
    <property type="evidence" value="ECO:0007669"/>
    <property type="project" value="TreeGrafter"/>
</dbReference>
<dbReference type="Gene3D" id="1.10.287.110">
    <property type="entry name" value="DnaJ domain"/>
    <property type="match status" value="1"/>
</dbReference>
<evidence type="ECO:0000313" key="6">
    <source>
        <dbReference type="EMBL" id="RMW97869.1"/>
    </source>
</evidence>
<evidence type="ECO:0000256" key="3">
    <source>
        <dbReference type="ARBA" id="ARBA00023186"/>
    </source>
</evidence>